<dbReference type="GO" id="GO:0004601">
    <property type="term" value="F:peroxidase activity"/>
    <property type="evidence" value="ECO:0007669"/>
    <property type="project" value="UniProtKB-KW"/>
</dbReference>
<dbReference type="RefSeq" id="WP_108893794.1">
    <property type="nucleotide sequence ID" value="NZ_ONZF01000003.1"/>
</dbReference>
<dbReference type="AlphaFoldDB" id="A0A2R8BUU6"/>
<dbReference type="SUPFAM" id="SSF82784">
    <property type="entry name" value="OsmC-like"/>
    <property type="match status" value="1"/>
</dbReference>
<proteinExistence type="predicted"/>
<sequence>MVKKTGSANWKGSLKEGTGTISTQTGVLDKANYGFQSRFEGGTNTNPEELIGAAHASCFSMALSMILGQSDLEPSNIDTKATVTLDEVDGGFAITKIHLDVTASVPNATEDQFMDAANAAKSGCPISKALGGVSEITMDAKLA</sequence>
<dbReference type="InterPro" id="IPR036102">
    <property type="entry name" value="OsmC/Ohrsf"/>
</dbReference>
<reference evidence="1 2" key="1">
    <citation type="submission" date="2018-03" db="EMBL/GenBank/DDBJ databases">
        <authorList>
            <person name="Keele B.F."/>
        </authorList>
    </citation>
    <scope>NUCLEOTIDE SEQUENCE [LARGE SCALE GENOMIC DNA]</scope>
    <source>
        <strain evidence="1 2">CECT 8504</strain>
    </source>
</reference>
<dbReference type="OrthoDB" id="9807532at2"/>
<dbReference type="InterPro" id="IPR015946">
    <property type="entry name" value="KH_dom-like_a/b"/>
</dbReference>
<dbReference type="EC" id="1.11.1.15" evidence="1"/>
<dbReference type="InterPro" id="IPR052707">
    <property type="entry name" value="OsmC_Ohr_Peroxiredoxin"/>
</dbReference>
<dbReference type="PANTHER" id="PTHR42830">
    <property type="entry name" value="OSMOTICALLY INDUCIBLE FAMILY PROTEIN"/>
    <property type="match status" value="1"/>
</dbReference>
<dbReference type="Pfam" id="PF02566">
    <property type="entry name" value="OsmC"/>
    <property type="match status" value="1"/>
</dbReference>
<name>A0A2R8BUU6_9RHOB</name>
<protein>
    <submittedName>
        <fullName evidence="1">Peroxiredoxin OsmC</fullName>
        <ecNumber evidence="1">1.11.1.15</ecNumber>
    </submittedName>
</protein>
<accession>A0A2R8BUU6</accession>
<keyword evidence="1" id="KW-0560">Oxidoreductase</keyword>
<dbReference type="Gene3D" id="3.30.300.20">
    <property type="match status" value="1"/>
</dbReference>
<dbReference type="EMBL" id="ONZF01000003">
    <property type="protein sequence ID" value="SPJ23939.1"/>
    <property type="molecule type" value="Genomic_DNA"/>
</dbReference>
<dbReference type="Proteomes" id="UP000244912">
    <property type="component" value="Unassembled WGS sequence"/>
</dbReference>
<keyword evidence="2" id="KW-1185">Reference proteome</keyword>
<evidence type="ECO:0000313" key="2">
    <source>
        <dbReference type="Proteomes" id="UP000244912"/>
    </source>
</evidence>
<dbReference type="InterPro" id="IPR003718">
    <property type="entry name" value="OsmC/Ohr_fam"/>
</dbReference>
<organism evidence="1 2">
    <name type="scientific">Palleronia abyssalis</name>
    <dbReference type="NCBI Taxonomy" id="1501240"/>
    <lineage>
        <taxon>Bacteria</taxon>
        <taxon>Pseudomonadati</taxon>
        <taxon>Pseudomonadota</taxon>
        <taxon>Alphaproteobacteria</taxon>
        <taxon>Rhodobacterales</taxon>
        <taxon>Roseobacteraceae</taxon>
        <taxon>Palleronia</taxon>
    </lineage>
</organism>
<keyword evidence="1" id="KW-0575">Peroxidase</keyword>
<dbReference type="InterPro" id="IPR019904">
    <property type="entry name" value="Peroxiredoxin_OsmC"/>
</dbReference>
<dbReference type="GO" id="GO:0006979">
    <property type="term" value="P:response to oxidative stress"/>
    <property type="evidence" value="ECO:0007669"/>
    <property type="project" value="InterPro"/>
</dbReference>
<evidence type="ECO:0000313" key="1">
    <source>
        <dbReference type="EMBL" id="SPJ23939.1"/>
    </source>
</evidence>
<dbReference type="PANTHER" id="PTHR42830:SF1">
    <property type="entry name" value="OSMOTICALLY INDUCIBLE FAMILY PROTEIN"/>
    <property type="match status" value="1"/>
</dbReference>
<gene>
    <name evidence="1" type="primary">osmC_2</name>
    <name evidence="1" type="ORF">PAA8504_01760</name>
</gene>
<dbReference type="NCBIfam" id="TIGR03562">
    <property type="entry name" value="osmo_induc_OsmC"/>
    <property type="match status" value="1"/>
</dbReference>